<feature type="compositionally biased region" description="Basic and acidic residues" evidence="15">
    <location>
        <begin position="1"/>
        <end position="11"/>
    </location>
</feature>
<feature type="domain" description="Protein kinase" evidence="16">
    <location>
        <begin position="51"/>
        <end position="403"/>
    </location>
</feature>
<evidence type="ECO:0000256" key="7">
    <source>
        <dbReference type="ARBA" id="ARBA00022679"/>
    </source>
</evidence>
<dbReference type="SMART" id="SM00220">
    <property type="entry name" value="S_TKc"/>
    <property type="match status" value="1"/>
</dbReference>
<evidence type="ECO:0000256" key="4">
    <source>
        <dbReference type="ARBA" id="ARBA00013948"/>
    </source>
</evidence>
<evidence type="ECO:0000313" key="18">
    <source>
        <dbReference type="Proteomes" id="UP000235672"/>
    </source>
</evidence>
<comment type="catalytic activity">
    <reaction evidence="14">
        <text>L-seryl-[protein] + ATP = O-phospho-L-seryl-[protein] + ADP + H(+)</text>
        <dbReference type="Rhea" id="RHEA:17989"/>
        <dbReference type="Rhea" id="RHEA-COMP:9863"/>
        <dbReference type="Rhea" id="RHEA-COMP:11604"/>
        <dbReference type="ChEBI" id="CHEBI:15378"/>
        <dbReference type="ChEBI" id="CHEBI:29999"/>
        <dbReference type="ChEBI" id="CHEBI:30616"/>
        <dbReference type="ChEBI" id="CHEBI:83421"/>
        <dbReference type="ChEBI" id="CHEBI:456216"/>
        <dbReference type="EC" id="2.7.11.1"/>
    </reaction>
</comment>
<dbReference type="GO" id="GO:0005737">
    <property type="term" value="C:cytoplasm"/>
    <property type="evidence" value="ECO:0007669"/>
    <property type="project" value="TreeGrafter"/>
</dbReference>
<evidence type="ECO:0000256" key="14">
    <source>
        <dbReference type="ARBA" id="ARBA00048679"/>
    </source>
</evidence>
<feature type="region of interest" description="Disordered" evidence="15">
    <location>
        <begin position="1"/>
        <end position="21"/>
    </location>
</feature>
<evidence type="ECO:0000256" key="6">
    <source>
        <dbReference type="ARBA" id="ARBA00022527"/>
    </source>
</evidence>
<evidence type="ECO:0000256" key="13">
    <source>
        <dbReference type="ARBA" id="ARBA00047899"/>
    </source>
</evidence>
<gene>
    <name evidence="17" type="ORF">NA56DRAFT_674953</name>
</gene>
<dbReference type="GO" id="GO:0005634">
    <property type="term" value="C:nucleus"/>
    <property type="evidence" value="ECO:0007669"/>
    <property type="project" value="TreeGrafter"/>
</dbReference>
<accession>A0A2J6PGL1</accession>
<keyword evidence="18" id="KW-1185">Reference proteome</keyword>
<keyword evidence="7" id="KW-0808">Transferase</keyword>
<proteinExistence type="predicted"/>
<evidence type="ECO:0000313" key="17">
    <source>
        <dbReference type="EMBL" id="PMD13164.1"/>
    </source>
</evidence>
<evidence type="ECO:0000256" key="1">
    <source>
        <dbReference type="ARBA" id="ARBA00003747"/>
    </source>
</evidence>
<dbReference type="GO" id="GO:0005524">
    <property type="term" value="F:ATP binding"/>
    <property type="evidence" value="ECO:0007669"/>
    <property type="project" value="UniProtKB-KW"/>
</dbReference>
<sequence>MGSVTEDKEQDAGNGLTLEGPPFGLEKIYDYEPGGHHPVHLDDRLGEENRYKVIHKLGNGGFANVWLRRDLKAGSMKYVAVKILMAGSSTNECGELLVNRFKGKGLDRELGRKHICLPLDQFQIDGQNGLHLCFVYPVLGPLTDLREIAHQAVQGMSSLHRHGICHGDFTPRNVLLRISSLDGLTEDQLLKVFGQPIQVKVVTTTGETPSDPTAPKYLVKPVDFYISSPPEDLGIPQSYCSPELVFDKTAGVGSDLWALGCTLFEIRTGRKLFNTFDGDVDDHIYMMVLILGKLPEPWWSAWEAHKDSFEEEPDSEGRAIKINELTKETQSPTGQADIPKPRSIRDALARGLVATNYGSMRIRQHRDIPKNEIEIFADLLGKILKYDLRERLSAVEVLDHEWFKISVDSLGLNE</sequence>
<evidence type="ECO:0000256" key="11">
    <source>
        <dbReference type="ARBA" id="ARBA00030980"/>
    </source>
</evidence>
<evidence type="ECO:0000259" key="16">
    <source>
        <dbReference type="PROSITE" id="PS50011"/>
    </source>
</evidence>
<dbReference type="OrthoDB" id="5979581at2759"/>
<evidence type="ECO:0000256" key="9">
    <source>
        <dbReference type="ARBA" id="ARBA00022777"/>
    </source>
</evidence>
<dbReference type="InterPro" id="IPR011009">
    <property type="entry name" value="Kinase-like_dom_sf"/>
</dbReference>
<dbReference type="PROSITE" id="PS50011">
    <property type="entry name" value="PROTEIN_KINASE_DOM"/>
    <property type="match status" value="1"/>
</dbReference>
<keyword evidence="9 17" id="KW-0418">Kinase</keyword>
<dbReference type="InterPro" id="IPR051334">
    <property type="entry name" value="SRPK"/>
</dbReference>
<dbReference type="EMBL" id="KZ613535">
    <property type="protein sequence ID" value="PMD13164.1"/>
    <property type="molecule type" value="Genomic_DNA"/>
</dbReference>
<name>A0A2J6PGL1_9HELO</name>
<dbReference type="Gene3D" id="1.10.510.10">
    <property type="entry name" value="Transferase(Phosphotransferase) domain 1"/>
    <property type="match status" value="1"/>
</dbReference>
<comment type="subunit">
    <text evidence="2">Component of the EKC/KEOPS complex composed of at least BUD32, CGI121, GON7, KAE1 and PCC1; the whole complex dimerizes.</text>
</comment>
<dbReference type="Pfam" id="PF00069">
    <property type="entry name" value="Pkinase"/>
    <property type="match status" value="1"/>
</dbReference>
<evidence type="ECO:0000256" key="5">
    <source>
        <dbReference type="ARBA" id="ARBA00019973"/>
    </source>
</evidence>
<dbReference type="Proteomes" id="UP000235672">
    <property type="component" value="Unassembled WGS sequence"/>
</dbReference>
<organism evidence="17 18">
    <name type="scientific">Hyaloscypha hepaticicola</name>
    <dbReference type="NCBI Taxonomy" id="2082293"/>
    <lineage>
        <taxon>Eukaryota</taxon>
        <taxon>Fungi</taxon>
        <taxon>Dikarya</taxon>
        <taxon>Ascomycota</taxon>
        <taxon>Pezizomycotina</taxon>
        <taxon>Leotiomycetes</taxon>
        <taxon>Helotiales</taxon>
        <taxon>Hyaloscyphaceae</taxon>
        <taxon>Hyaloscypha</taxon>
    </lineage>
</organism>
<dbReference type="GO" id="GO:0004674">
    <property type="term" value="F:protein serine/threonine kinase activity"/>
    <property type="evidence" value="ECO:0007669"/>
    <property type="project" value="UniProtKB-KW"/>
</dbReference>
<evidence type="ECO:0000256" key="8">
    <source>
        <dbReference type="ARBA" id="ARBA00022741"/>
    </source>
</evidence>
<evidence type="ECO:0000256" key="2">
    <source>
        <dbReference type="ARBA" id="ARBA00011534"/>
    </source>
</evidence>
<evidence type="ECO:0000256" key="3">
    <source>
        <dbReference type="ARBA" id="ARBA00012513"/>
    </source>
</evidence>
<comment type="function">
    <text evidence="1">Component of the EKC/KEOPS complex that is required for the formation of a threonylcarbamoyl group on adenosine at position 37 (t(6)A37) in tRNAs that read codons beginning with adenine. The complex is probably involved in the transfer of the threonylcarbamoyl moiety of threonylcarbamoyl-AMP (TC-AMP) to the N6 group of A37. BUD32 has ATPase activity in the context of the EKC/KEOPS complex and likely plays a supporting role to the catalytic subunit KAE1. The EKC/KEOPS complex also promotes both telomere uncapping and telomere elongation. The complex is required for efficient recruitment of transcriptional coactivators.</text>
</comment>
<comment type="catalytic activity">
    <reaction evidence="13">
        <text>L-threonyl-[protein] + ATP = O-phospho-L-threonyl-[protein] + ADP + H(+)</text>
        <dbReference type="Rhea" id="RHEA:46608"/>
        <dbReference type="Rhea" id="RHEA-COMP:11060"/>
        <dbReference type="Rhea" id="RHEA-COMP:11605"/>
        <dbReference type="ChEBI" id="CHEBI:15378"/>
        <dbReference type="ChEBI" id="CHEBI:30013"/>
        <dbReference type="ChEBI" id="CHEBI:30616"/>
        <dbReference type="ChEBI" id="CHEBI:61977"/>
        <dbReference type="ChEBI" id="CHEBI:456216"/>
        <dbReference type="EC" id="2.7.11.1"/>
    </reaction>
</comment>
<dbReference type="GO" id="GO:0000245">
    <property type="term" value="P:spliceosomal complex assembly"/>
    <property type="evidence" value="ECO:0007669"/>
    <property type="project" value="TreeGrafter"/>
</dbReference>
<evidence type="ECO:0000256" key="15">
    <source>
        <dbReference type="SAM" id="MobiDB-lite"/>
    </source>
</evidence>
<dbReference type="AlphaFoldDB" id="A0A2J6PGL1"/>
<protein>
    <recommendedName>
        <fullName evidence="5">EKC/KEOPS complex subunit BUD32</fullName>
        <ecNumber evidence="3">2.7.11.1</ecNumber>
    </recommendedName>
    <alternativeName>
        <fullName evidence="11 12">Atypical Serine/threonine protein kinase BUD32</fullName>
    </alternativeName>
    <alternativeName>
        <fullName evidence="4">EKC/KEOPS complex subunit bud32</fullName>
    </alternativeName>
</protein>
<keyword evidence="6" id="KW-0723">Serine/threonine-protein kinase</keyword>
<dbReference type="InterPro" id="IPR000719">
    <property type="entry name" value="Prot_kinase_dom"/>
</dbReference>
<dbReference type="SUPFAM" id="SSF56112">
    <property type="entry name" value="Protein kinase-like (PK-like)"/>
    <property type="match status" value="1"/>
</dbReference>
<dbReference type="GO" id="GO:0050684">
    <property type="term" value="P:regulation of mRNA processing"/>
    <property type="evidence" value="ECO:0007669"/>
    <property type="project" value="TreeGrafter"/>
</dbReference>
<dbReference type="STRING" id="1745343.A0A2J6PGL1"/>
<reference evidence="17 18" key="1">
    <citation type="submission" date="2016-05" db="EMBL/GenBank/DDBJ databases">
        <title>A degradative enzymes factory behind the ericoid mycorrhizal symbiosis.</title>
        <authorList>
            <consortium name="DOE Joint Genome Institute"/>
            <person name="Martino E."/>
            <person name="Morin E."/>
            <person name="Grelet G."/>
            <person name="Kuo A."/>
            <person name="Kohler A."/>
            <person name="Daghino S."/>
            <person name="Barry K."/>
            <person name="Choi C."/>
            <person name="Cichocki N."/>
            <person name="Clum A."/>
            <person name="Copeland A."/>
            <person name="Hainaut M."/>
            <person name="Haridas S."/>
            <person name="Labutti K."/>
            <person name="Lindquist E."/>
            <person name="Lipzen A."/>
            <person name="Khouja H.-R."/>
            <person name="Murat C."/>
            <person name="Ohm R."/>
            <person name="Olson A."/>
            <person name="Spatafora J."/>
            <person name="Veneault-Fourrey C."/>
            <person name="Henrissat B."/>
            <person name="Grigoriev I."/>
            <person name="Martin F."/>
            <person name="Perotto S."/>
        </authorList>
    </citation>
    <scope>NUCLEOTIDE SEQUENCE [LARGE SCALE GENOMIC DNA]</scope>
    <source>
        <strain evidence="17 18">UAMH 7357</strain>
    </source>
</reference>
<dbReference type="PROSITE" id="PS00109">
    <property type="entry name" value="PROTEIN_KINASE_TYR"/>
    <property type="match status" value="1"/>
</dbReference>
<evidence type="ECO:0000256" key="12">
    <source>
        <dbReference type="ARBA" id="ARBA00033194"/>
    </source>
</evidence>
<dbReference type="EC" id="2.7.11.1" evidence="3"/>
<evidence type="ECO:0000256" key="10">
    <source>
        <dbReference type="ARBA" id="ARBA00022840"/>
    </source>
</evidence>
<dbReference type="PANTHER" id="PTHR47634">
    <property type="entry name" value="PROTEIN KINASE DOMAIN-CONTAINING PROTEIN-RELATED"/>
    <property type="match status" value="1"/>
</dbReference>
<keyword evidence="8" id="KW-0547">Nucleotide-binding</keyword>
<dbReference type="Gene3D" id="3.30.200.20">
    <property type="entry name" value="Phosphorylase Kinase, domain 1"/>
    <property type="match status" value="1"/>
</dbReference>
<dbReference type="InterPro" id="IPR008266">
    <property type="entry name" value="Tyr_kinase_AS"/>
</dbReference>
<dbReference type="PANTHER" id="PTHR47634:SF9">
    <property type="entry name" value="PROTEIN KINASE DOMAIN-CONTAINING PROTEIN-RELATED"/>
    <property type="match status" value="1"/>
</dbReference>
<keyword evidence="10" id="KW-0067">ATP-binding</keyword>